<dbReference type="RefSeq" id="WP_145348507.1">
    <property type="nucleotide sequence ID" value="NZ_CP036261.1"/>
</dbReference>
<dbReference type="GO" id="GO:0033712">
    <property type="term" value="F:1,5-anhydro-D-fructose reductase (1,5-anhydro-D-mannitol-forming) activity"/>
    <property type="evidence" value="ECO:0007669"/>
    <property type="project" value="UniProtKB-EC"/>
</dbReference>
<dbReference type="Proteomes" id="UP000319557">
    <property type="component" value="Chromosome"/>
</dbReference>
<dbReference type="AlphaFoldDB" id="A0A517M779"/>
<evidence type="ECO:0000313" key="4">
    <source>
        <dbReference type="Proteomes" id="UP000319557"/>
    </source>
</evidence>
<evidence type="ECO:0000259" key="1">
    <source>
        <dbReference type="Pfam" id="PF01408"/>
    </source>
</evidence>
<keyword evidence="4" id="KW-1185">Reference proteome</keyword>
<feature type="domain" description="GFO/IDH/MocA-like oxidoreductase" evidence="2">
    <location>
        <begin position="135"/>
        <end position="256"/>
    </location>
</feature>
<dbReference type="InterPro" id="IPR055170">
    <property type="entry name" value="GFO_IDH_MocA-like_dom"/>
</dbReference>
<dbReference type="PANTHER" id="PTHR43708:SF8">
    <property type="entry name" value="OXIDOREDUCTASE"/>
    <property type="match status" value="1"/>
</dbReference>
<dbReference type="EC" id="1.1.1.292" evidence="3"/>
<dbReference type="EMBL" id="CP036261">
    <property type="protein sequence ID" value="QDS90739.1"/>
    <property type="molecule type" value="Genomic_DNA"/>
</dbReference>
<evidence type="ECO:0000259" key="2">
    <source>
        <dbReference type="Pfam" id="PF22725"/>
    </source>
</evidence>
<dbReference type="Gene3D" id="3.40.50.720">
    <property type="entry name" value="NAD(P)-binding Rossmann-like Domain"/>
    <property type="match status" value="1"/>
</dbReference>
<evidence type="ECO:0000313" key="3">
    <source>
        <dbReference type="EMBL" id="QDS90739.1"/>
    </source>
</evidence>
<sequence length="348" mass="38402">MSDRPVRFGLIGLGAWGQHHANAITVTDGAELVAIAARSDASVAAAKEKYPDAAVYNDYRELVAREDLDFVDVVVPSHLHHAVATAVLQAGKHLLLEKPMGVSMEECDDMIRIANQHDRLFAVGHELRLSSMWGKAKELIDEGFIGDPLYALVELSRNPYRQGADGWRYDIDRVGSWILEEPIHFFDLARWYLERSGQPERIYATANSRQPGRPELQDNFSAIMHFSGGSYAVVSQTLAAFEHHQTAKITGTKGALWASWSGAQDRTRHPTFSLRGFDGNEVVTIPIDKPTGELFELEDQVARVVQAHRSGVPLHCTAEDGRWSVAMCLAAEASVRSGNIVSIGDYIG</sequence>
<dbReference type="OrthoDB" id="9815825at2"/>
<accession>A0A517M779</accession>
<reference evidence="3 4" key="1">
    <citation type="submission" date="2019-02" db="EMBL/GenBank/DDBJ databases">
        <title>Deep-cultivation of Planctomycetes and their phenomic and genomic characterization uncovers novel biology.</title>
        <authorList>
            <person name="Wiegand S."/>
            <person name="Jogler M."/>
            <person name="Boedeker C."/>
            <person name="Pinto D."/>
            <person name="Vollmers J."/>
            <person name="Rivas-Marin E."/>
            <person name="Kohn T."/>
            <person name="Peeters S.H."/>
            <person name="Heuer A."/>
            <person name="Rast P."/>
            <person name="Oberbeckmann S."/>
            <person name="Bunk B."/>
            <person name="Jeske O."/>
            <person name="Meyerdierks A."/>
            <person name="Storesund J.E."/>
            <person name="Kallscheuer N."/>
            <person name="Luecker S."/>
            <person name="Lage O.M."/>
            <person name="Pohl T."/>
            <person name="Merkel B.J."/>
            <person name="Hornburger P."/>
            <person name="Mueller R.-W."/>
            <person name="Bruemmer F."/>
            <person name="Labrenz M."/>
            <person name="Spormann A.M."/>
            <person name="Op den Camp H."/>
            <person name="Overmann J."/>
            <person name="Amann R."/>
            <person name="Jetten M.S.M."/>
            <person name="Mascher T."/>
            <person name="Medema M.H."/>
            <person name="Devos D.P."/>
            <person name="Kaster A.-K."/>
            <person name="Ovreas L."/>
            <person name="Rohde M."/>
            <person name="Galperin M.Y."/>
            <person name="Jogler C."/>
        </authorList>
    </citation>
    <scope>NUCLEOTIDE SEQUENCE [LARGE SCALE GENOMIC DNA]</scope>
    <source>
        <strain evidence="3 4">EC9</strain>
    </source>
</reference>
<gene>
    <name evidence="3" type="primary">afr_7</name>
    <name evidence="3" type="ORF">EC9_49550</name>
</gene>
<keyword evidence="3" id="KW-0560">Oxidoreductase</keyword>
<dbReference type="SUPFAM" id="SSF51735">
    <property type="entry name" value="NAD(P)-binding Rossmann-fold domains"/>
    <property type="match status" value="1"/>
</dbReference>
<name>A0A517M779_9BACT</name>
<dbReference type="SUPFAM" id="SSF55347">
    <property type="entry name" value="Glyceraldehyde-3-phosphate dehydrogenase-like, C-terminal domain"/>
    <property type="match status" value="1"/>
</dbReference>
<dbReference type="InterPro" id="IPR036291">
    <property type="entry name" value="NAD(P)-bd_dom_sf"/>
</dbReference>
<dbReference type="Pfam" id="PF01408">
    <property type="entry name" value="GFO_IDH_MocA"/>
    <property type="match status" value="1"/>
</dbReference>
<dbReference type="InterPro" id="IPR051317">
    <property type="entry name" value="Gfo/Idh/MocA_oxidoreduct"/>
</dbReference>
<feature type="domain" description="Gfo/Idh/MocA-like oxidoreductase N-terminal" evidence="1">
    <location>
        <begin position="6"/>
        <end position="125"/>
    </location>
</feature>
<dbReference type="Gene3D" id="3.30.360.10">
    <property type="entry name" value="Dihydrodipicolinate Reductase, domain 2"/>
    <property type="match status" value="1"/>
</dbReference>
<protein>
    <submittedName>
        <fullName evidence="3">1,5-anhydro-D-fructose reductase</fullName>
        <ecNumber evidence="3">1.1.1.292</ecNumber>
    </submittedName>
</protein>
<organism evidence="3 4">
    <name type="scientific">Rosistilla ulvae</name>
    <dbReference type="NCBI Taxonomy" id="1930277"/>
    <lineage>
        <taxon>Bacteria</taxon>
        <taxon>Pseudomonadati</taxon>
        <taxon>Planctomycetota</taxon>
        <taxon>Planctomycetia</taxon>
        <taxon>Pirellulales</taxon>
        <taxon>Pirellulaceae</taxon>
        <taxon>Rosistilla</taxon>
    </lineage>
</organism>
<proteinExistence type="predicted"/>
<dbReference type="PANTHER" id="PTHR43708">
    <property type="entry name" value="CONSERVED EXPRESSED OXIDOREDUCTASE (EUROFUNG)"/>
    <property type="match status" value="1"/>
</dbReference>
<dbReference type="KEGG" id="ruv:EC9_49550"/>
<dbReference type="Pfam" id="PF22725">
    <property type="entry name" value="GFO_IDH_MocA_C3"/>
    <property type="match status" value="1"/>
</dbReference>
<dbReference type="InterPro" id="IPR000683">
    <property type="entry name" value="Gfo/Idh/MocA-like_OxRdtase_N"/>
</dbReference>
<dbReference type="GO" id="GO:0000166">
    <property type="term" value="F:nucleotide binding"/>
    <property type="evidence" value="ECO:0007669"/>
    <property type="project" value="InterPro"/>
</dbReference>